<comment type="similarity">
    <text evidence="9">Belongs to the acetylglutamate kinase family. ArgB subfamily.</text>
</comment>
<evidence type="ECO:0000256" key="7">
    <source>
        <dbReference type="ARBA" id="ARBA00022840"/>
    </source>
</evidence>
<dbReference type="InterPro" id="IPR004662">
    <property type="entry name" value="AcgluKinase_fam"/>
</dbReference>
<dbReference type="GO" id="GO:0042450">
    <property type="term" value="P:L-arginine biosynthetic process via ornithine"/>
    <property type="evidence" value="ECO:0007669"/>
    <property type="project" value="UniProtKB-UniRule"/>
</dbReference>
<keyword evidence="5 9" id="KW-0547">Nucleotide-binding</keyword>
<evidence type="ECO:0000256" key="9">
    <source>
        <dbReference type="HAMAP-Rule" id="MF_00082"/>
    </source>
</evidence>
<dbReference type="GO" id="GO:0003991">
    <property type="term" value="F:acetylglutamate kinase activity"/>
    <property type="evidence" value="ECO:0007669"/>
    <property type="project" value="UniProtKB-UniRule"/>
</dbReference>
<reference evidence="11" key="1">
    <citation type="submission" date="2016-04" db="EMBL/GenBank/DDBJ databases">
        <authorList>
            <person name="Evans L.H."/>
            <person name="Alamgir A."/>
            <person name="Owens N."/>
            <person name="Weber N.D."/>
            <person name="Virtaneva K."/>
            <person name="Barbian K."/>
            <person name="Babar A."/>
            <person name="Rosenke K."/>
        </authorList>
    </citation>
    <scope>NUCLEOTIDE SEQUENCE</scope>
    <source>
        <strain evidence="11">86-1</strain>
    </source>
</reference>
<dbReference type="Gene3D" id="3.40.1160.10">
    <property type="entry name" value="Acetylglutamate kinase-like"/>
    <property type="match status" value="1"/>
</dbReference>
<feature type="binding site" evidence="9">
    <location>
        <position position="157"/>
    </location>
    <ligand>
        <name>substrate</name>
    </ligand>
</feature>
<dbReference type="NCBIfam" id="TIGR00761">
    <property type="entry name" value="argB"/>
    <property type="match status" value="1"/>
</dbReference>
<dbReference type="PIRSF" id="PIRSF000728">
    <property type="entry name" value="NAGK"/>
    <property type="match status" value="1"/>
</dbReference>
<feature type="domain" description="Aspartate/glutamate/uridylate kinase" evidence="10">
    <location>
        <begin position="3"/>
        <end position="242"/>
    </location>
</feature>
<evidence type="ECO:0000256" key="6">
    <source>
        <dbReference type="ARBA" id="ARBA00022777"/>
    </source>
</evidence>
<organism evidence="11">
    <name type="scientific">uncultured Dysgonomonas sp</name>
    <dbReference type="NCBI Taxonomy" id="206096"/>
    <lineage>
        <taxon>Bacteria</taxon>
        <taxon>Pseudomonadati</taxon>
        <taxon>Bacteroidota</taxon>
        <taxon>Bacteroidia</taxon>
        <taxon>Bacteroidales</taxon>
        <taxon>Dysgonomonadaceae</taxon>
        <taxon>Dysgonomonas</taxon>
        <taxon>environmental samples</taxon>
    </lineage>
</organism>
<evidence type="ECO:0000256" key="2">
    <source>
        <dbReference type="ARBA" id="ARBA00022571"/>
    </source>
</evidence>
<accession>A0A212JLA0</accession>
<dbReference type="CDD" id="cd04238">
    <property type="entry name" value="AAK_NAGK-like"/>
    <property type="match status" value="1"/>
</dbReference>
<keyword evidence="4 9" id="KW-0808">Transferase</keyword>
<comment type="catalytic activity">
    <reaction evidence="8 9">
        <text>N-acetyl-L-glutamate + ATP = N-acetyl-L-glutamyl 5-phosphate + ADP</text>
        <dbReference type="Rhea" id="RHEA:14629"/>
        <dbReference type="ChEBI" id="CHEBI:30616"/>
        <dbReference type="ChEBI" id="CHEBI:44337"/>
        <dbReference type="ChEBI" id="CHEBI:57936"/>
        <dbReference type="ChEBI" id="CHEBI:456216"/>
        <dbReference type="EC" id="2.7.2.8"/>
    </reaction>
</comment>
<comment type="subcellular location">
    <subcellularLocation>
        <location evidence="9">Cytoplasm</location>
    </subcellularLocation>
</comment>
<evidence type="ECO:0000259" key="10">
    <source>
        <dbReference type="Pfam" id="PF00696"/>
    </source>
</evidence>
<sequence length="257" mass="27649">MEKLTIIKVGGKIVEEEQSLKQLLKDFSRIEGYKILVHGGGRSATKLAERLGIESRMINGRRITDLETLQVVTMVYGGLVNKNIVAGLQALDVNALGLTGADMNLIRSEKRPVTDIDYGFVGDVKEVNTGILSSLISQGIVPILAPLTHDKQGNILNTNADTIAGETAKALANIFGVSLVYCFEKKGVLMDENDDDSVIPSLNKAEFKDLVQKGVIQGGMIPKLDNAFESIEAGVKEVVITSANEIGTGSGTRVYLF</sequence>
<evidence type="ECO:0000256" key="4">
    <source>
        <dbReference type="ARBA" id="ARBA00022679"/>
    </source>
</evidence>
<dbReference type="InterPro" id="IPR001048">
    <property type="entry name" value="Asp/Glu/Uridylate_kinase"/>
</dbReference>
<dbReference type="PANTHER" id="PTHR23342">
    <property type="entry name" value="N-ACETYLGLUTAMATE SYNTHASE"/>
    <property type="match status" value="1"/>
</dbReference>
<evidence type="ECO:0000256" key="3">
    <source>
        <dbReference type="ARBA" id="ARBA00022605"/>
    </source>
</evidence>
<dbReference type="EC" id="2.7.2.8" evidence="9"/>
<dbReference type="RefSeq" id="WP_296941276.1">
    <property type="nucleotide sequence ID" value="NZ_LT599032.1"/>
</dbReference>
<evidence type="ECO:0000256" key="1">
    <source>
        <dbReference type="ARBA" id="ARBA00004828"/>
    </source>
</evidence>
<dbReference type="AlphaFoldDB" id="A0A212JLA0"/>
<proteinExistence type="inferred from homology"/>
<feature type="site" description="Transition state stabilizer" evidence="9">
    <location>
        <position position="223"/>
    </location>
</feature>
<protein>
    <recommendedName>
        <fullName evidence="9">Acetylglutamate kinase</fullName>
        <ecNumber evidence="9">2.7.2.8</ecNumber>
    </recommendedName>
    <alternativeName>
        <fullName evidence="9">N-acetyl-L-glutamate 5-phosphotransferase</fullName>
    </alternativeName>
    <alternativeName>
        <fullName evidence="9">NAG kinase</fullName>
        <shortName evidence="9">NAGK</shortName>
    </alternativeName>
</protein>
<dbReference type="EMBL" id="FLUM01000002">
    <property type="protein sequence ID" value="SBW00191.1"/>
    <property type="molecule type" value="Genomic_DNA"/>
</dbReference>
<dbReference type="UniPathway" id="UPA00068">
    <property type="reaction ID" value="UER00107"/>
</dbReference>
<evidence type="ECO:0000313" key="11">
    <source>
        <dbReference type="EMBL" id="SBW00191.1"/>
    </source>
</evidence>
<comment type="function">
    <text evidence="9">Catalyzes the ATP-dependent phosphorylation of N-acetyl-L-glutamate.</text>
</comment>
<gene>
    <name evidence="9 11" type="primary">argB</name>
    <name evidence="11" type="ORF">KL86DYS1_20127</name>
</gene>
<keyword evidence="3 9" id="KW-0028">Amino-acid biosynthesis</keyword>
<dbReference type="HAMAP" id="MF_00082">
    <property type="entry name" value="ArgB"/>
    <property type="match status" value="1"/>
</dbReference>
<dbReference type="InterPro" id="IPR036393">
    <property type="entry name" value="AceGlu_kinase-like_sf"/>
</dbReference>
<dbReference type="Pfam" id="PF00696">
    <property type="entry name" value="AA_kinase"/>
    <property type="match status" value="1"/>
</dbReference>
<dbReference type="GO" id="GO:0005737">
    <property type="term" value="C:cytoplasm"/>
    <property type="evidence" value="ECO:0007669"/>
    <property type="project" value="UniProtKB-SubCell"/>
</dbReference>
<name>A0A212JLA0_9BACT</name>
<evidence type="ECO:0000256" key="8">
    <source>
        <dbReference type="ARBA" id="ARBA00048141"/>
    </source>
</evidence>
<keyword evidence="7 9" id="KW-0067">ATP-binding</keyword>
<dbReference type="InterPro" id="IPR037528">
    <property type="entry name" value="ArgB"/>
</dbReference>
<dbReference type="GO" id="GO:0005524">
    <property type="term" value="F:ATP binding"/>
    <property type="evidence" value="ECO:0007669"/>
    <property type="project" value="UniProtKB-UniRule"/>
</dbReference>
<feature type="binding site" evidence="9">
    <location>
        <position position="62"/>
    </location>
    <ligand>
        <name>substrate</name>
    </ligand>
</feature>
<comment type="pathway">
    <text evidence="1 9">Amino-acid biosynthesis; L-arginine biosynthesis; N(2)-acetyl-L-ornithine from L-glutamate: step 2/4.</text>
</comment>
<feature type="site" description="Transition state stabilizer" evidence="9">
    <location>
        <position position="8"/>
    </location>
</feature>
<keyword evidence="6 9" id="KW-0418">Kinase</keyword>
<keyword evidence="2 9" id="KW-0055">Arginine biosynthesis</keyword>
<dbReference type="PANTHER" id="PTHR23342:SF0">
    <property type="entry name" value="N-ACETYLGLUTAMATE SYNTHASE, MITOCHONDRIAL"/>
    <property type="match status" value="1"/>
</dbReference>
<feature type="binding site" evidence="9">
    <location>
        <begin position="40"/>
        <end position="41"/>
    </location>
    <ligand>
        <name>substrate</name>
    </ligand>
</feature>
<evidence type="ECO:0000256" key="5">
    <source>
        <dbReference type="ARBA" id="ARBA00022741"/>
    </source>
</evidence>
<dbReference type="SUPFAM" id="SSF53633">
    <property type="entry name" value="Carbamate kinase-like"/>
    <property type="match status" value="1"/>
</dbReference>
<keyword evidence="9" id="KW-0963">Cytoplasm</keyword>